<sequence precursor="true">MKWRLLLAVVLDLSILDVASFAQRPPDEERLSSLQGPPQDDKLFSEGGVVRFQLIQGRLGLDAPRHRKGAEEIRSEHHFESISVTAERGVPSLHYICKHSDQQLTLSVEHASHVRIESWRPRTAERSLIDQPEFGSIAWTIERGQIVEHYSGSTLLHVRLQNSALFDMHYGELIERVLCGSSLEEISNQAQQTVMTRLADRSVPTTLDIDQCVAELRSPSRASRMLAQQQLLSWGTPVVPVLQQLLSTDLDPEQVARIKATLRALRPLVEDTPRSLAMLLLNDQQYWTFITPRLDSEARLAANEHLSHVGLPTLERSNQPAARVAKRE</sequence>
<evidence type="ECO:0000256" key="1">
    <source>
        <dbReference type="SAM" id="SignalP"/>
    </source>
</evidence>
<dbReference type="EMBL" id="SJPV01000001">
    <property type="protein sequence ID" value="TWU42031.1"/>
    <property type="molecule type" value="Genomic_DNA"/>
</dbReference>
<feature type="chain" id="PRO_5023034682" description="Secreted protein" evidence="1">
    <location>
        <begin position="23"/>
        <end position="328"/>
    </location>
</feature>
<comment type="caution">
    <text evidence="2">The sequence shown here is derived from an EMBL/GenBank/DDBJ whole genome shotgun (WGS) entry which is preliminary data.</text>
</comment>
<keyword evidence="3" id="KW-1185">Reference proteome</keyword>
<proteinExistence type="predicted"/>
<feature type="signal peptide" evidence="1">
    <location>
        <begin position="1"/>
        <end position="22"/>
    </location>
</feature>
<organism evidence="2 3">
    <name type="scientific">Novipirellula artificiosorum</name>
    <dbReference type="NCBI Taxonomy" id="2528016"/>
    <lineage>
        <taxon>Bacteria</taxon>
        <taxon>Pseudomonadati</taxon>
        <taxon>Planctomycetota</taxon>
        <taxon>Planctomycetia</taxon>
        <taxon>Pirellulales</taxon>
        <taxon>Pirellulaceae</taxon>
        <taxon>Novipirellula</taxon>
    </lineage>
</organism>
<gene>
    <name evidence="2" type="ORF">Poly41_03270</name>
</gene>
<dbReference type="RefSeq" id="WP_146524168.1">
    <property type="nucleotide sequence ID" value="NZ_SJPV01000001.1"/>
</dbReference>
<accession>A0A5C6E336</accession>
<evidence type="ECO:0008006" key="4">
    <source>
        <dbReference type="Google" id="ProtNLM"/>
    </source>
</evidence>
<evidence type="ECO:0000313" key="3">
    <source>
        <dbReference type="Proteomes" id="UP000319143"/>
    </source>
</evidence>
<dbReference type="Proteomes" id="UP000319143">
    <property type="component" value="Unassembled WGS sequence"/>
</dbReference>
<dbReference type="OrthoDB" id="244061at2"/>
<dbReference type="AlphaFoldDB" id="A0A5C6E336"/>
<reference evidence="2 3" key="1">
    <citation type="submission" date="2019-02" db="EMBL/GenBank/DDBJ databases">
        <title>Deep-cultivation of Planctomycetes and their phenomic and genomic characterization uncovers novel biology.</title>
        <authorList>
            <person name="Wiegand S."/>
            <person name="Jogler M."/>
            <person name="Boedeker C."/>
            <person name="Pinto D."/>
            <person name="Vollmers J."/>
            <person name="Rivas-Marin E."/>
            <person name="Kohn T."/>
            <person name="Peeters S.H."/>
            <person name="Heuer A."/>
            <person name="Rast P."/>
            <person name="Oberbeckmann S."/>
            <person name="Bunk B."/>
            <person name="Jeske O."/>
            <person name="Meyerdierks A."/>
            <person name="Storesund J.E."/>
            <person name="Kallscheuer N."/>
            <person name="Luecker S."/>
            <person name="Lage O.M."/>
            <person name="Pohl T."/>
            <person name="Merkel B.J."/>
            <person name="Hornburger P."/>
            <person name="Mueller R.-W."/>
            <person name="Bruemmer F."/>
            <person name="Labrenz M."/>
            <person name="Spormann A.M."/>
            <person name="Op Den Camp H."/>
            <person name="Overmann J."/>
            <person name="Amann R."/>
            <person name="Jetten M.S.M."/>
            <person name="Mascher T."/>
            <person name="Medema M.H."/>
            <person name="Devos D.P."/>
            <person name="Kaster A.-K."/>
            <person name="Ovreas L."/>
            <person name="Rohde M."/>
            <person name="Galperin M.Y."/>
            <person name="Jogler C."/>
        </authorList>
    </citation>
    <scope>NUCLEOTIDE SEQUENCE [LARGE SCALE GENOMIC DNA]</scope>
    <source>
        <strain evidence="2 3">Poly41</strain>
    </source>
</reference>
<evidence type="ECO:0000313" key="2">
    <source>
        <dbReference type="EMBL" id="TWU42031.1"/>
    </source>
</evidence>
<name>A0A5C6E336_9BACT</name>
<protein>
    <recommendedName>
        <fullName evidence="4">Secreted protein</fullName>
    </recommendedName>
</protein>
<keyword evidence="1" id="KW-0732">Signal</keyword>